<gene>
    <name evidence="2" type="ORF">R1flu_003766</name>
</gene>
<dbReference type="InterPro" id="IPR002182">
    <property type="entry name" value="NB-ARC"/>
</dbReference>
<protein>
    <recommendedName>
        <fullName evidence="1">NB-ARC domain-containing protein</fullName>
    </recommendedName>
</protein>
<organism evidence="2 3">
    <name type="scientific">Riccia fluitans</name>
    <dbReference type="NCBI Taxonomy" id="41844"/>
    <lineage>
        <taxon>Eukaryota</taxon>
        <taxon>Viridiplantae</taxon>
        <taxon>Streptophyta</taxon>
        <taxon>Embryophyta</taxon>
        <taxon>Marchantiophyta</taxon>
        <taxon>Marchantiopsida</taxon>
        <taxon>Marchantiidae</taxon>
        <taxon>Marchantiales</taxon>
        <taxon>Ricciaceae</taxon>
        <taxon>Riccia</taxon>
    </lineage>
</organism>
<dbReference type="Gene3D" id="3.40.50.300">
    <property type="entry name" value="P-loop containing nucleotide triphosphate hydrolases"/>
    <property type="match status" value="1"/>
</dbReference>
<feature type="domain" description="NB-ARC" evidence="1">
    <location>
        <begin position="24"/>
        <end position="76"/>
    </location>
</feature>
<dbReference type="EMBL" id="JBHFFA010000006">
    <property type="protein sequence ID" value="KAL2623561.1"/>
    <property type="molecule type" value="Genomic_DNA"/>
</dbReference>
<evidence type="ECO:0000313" key="2">
    <source>
        <dbReference type="EMBL" id="KAL2623561.1"/>
    </source>
</evidence>
<keyword evidence="3" id="KW-1185">Reference proteome</keyword>
<feature type="non-terminal residue" evidence="2">
    <location>
        <position position="79"/>
    </location>
</feature>
<dbReference type="SUPFAM" id="SSF52540">
    <property type="entry name" value="P-loop containing nucleoside triphosphate hydrolases"/>
    <property type="match status" value="1"/>
</dbReference>
<proteinExistence type="predicted"/>
<accession>A0ABD1Y9Z8</accession>
<sequence length="79" mass="8419">IAPPIASELAALPVSDATRILKGSTCLGLYGMGGIGKSTVARLVVNLLNPTFEYSCFISDVKLKTGDICEEVLHAMHHY</sequence>
<dbReference type="Proteomes" id="UP001605036">
    <property type="component" value="Unassembled WGS sequence"/>
</dbReference>
<comment type="caution">
    <text evidence="2">The sequence shown here is derived from an EMBL/GenBank/DDBJ whole genome shotgun (WGS) entry which is preliminary data.</text>
</comment>
<reference evidence="2 3" key="1">
    <citation type="submission" date="2024-09" db="EMBL/GenBank/DDBJ databases">
        <title>Chromosome-scale assembly of Riccia fluitans.</title>
        <authorList>
            <person name="Paukszto L."/>
            <person name="Sawicki J."/>
            <person name="Karawczyk K."/>
            <person name="Piernik-Szablinska J."/>
            <person name="Szczecinska M."/>
            <person name="Mazdziarz M."/>
        </authorList>
    </citation>
    <scope>NUCLEOTIDE SEQUENCE [LARGE SCALE GENOMIC DNA]</scope>
    <source>
        <strain evidence="2">Rf_01</strain>
        <tissue evidence="2">Aerial parts of the thallus</tissue>
    </source>
</reference>
<dbReference type="Pfam" id="PF00931">
    <property type="entry name" value="NB-ARC"/>
    <property type="match status" value="1"/>
</dbReference>
<evidence type="ECO:0000313" key="3">
    <source>
        <dbReference type="Proteomes" id="UP001605036"/>
    </source>
</evidence>
<dbReference type="AlphaFoldDB" id="A0ABD1Y9Z8"/>
<evidence type="ECO:0000259" key="1">
    <source>
        <dbReference type="Pfam" id="PF00931"/>
    </source>
</evidence>
<dbReference type="InterPro" id="IPR027417">
    <property type="entry name" value="P-loop_NTPase"/>
</dbReference>
<feature type="non-terminal residue" evidence="2">
    <location>
        <position position="1"/>
    </location>
</feature>
<name>A0ABD1Y9Z8_9MARC</name>